<dbReference type="RefSeq" id="WP_142528897.1">
    <property type="nucleotide sequence ID" value="NZ_CBCSJO010000007.1"/>
</dbReference>
<dbReference type="AlphaFoldDB" id="A0A521E5U1"/>
<sequence>MEEHNTSSLKAIRLYNSSETECAFETGIIATQIKIDVSYFFGQTKVDDYEKVPHPAPRKQYVVTLKGKLRFKVSDGSTFIVEPGIILIAEDTLGAGHSWEIIDGDQWERIYIPLNAGNDNHFTKD</sequence>
<reference evidence="1 2" key="1">
    <citation type="submission" date="2017-05" db="EMBL/GenBank/DDBJ databases">
        <authorList>
            <person name="Varghese N."/>
            <person name="Submissions S."/>
        </authorList>
    </citation>
    <scope>NUCLEOTIDE SEQUENCE [LARGE SCALE GENOMIC DNA]</scope>
    <source>
        <strain evidence="1 2">DSM 19036</strain>
    </source>
</reference>
<accession>A0A521E5U1</accession>
<dbReference type="OrthoDB" id="4205621at2"/>
<dbReference type="EMBL" id="FXTN01000007">
    <property type="protein sequence ID" value="SMO79314.1"/>
    <property type="molecule type" value="Genomic_DNA"/>
</dbReference>
<evidence type="ECO:0008006" key="3">
    <source>
        <dbReference type="Google" id="ProtNLM"/>
    </source>
</evidence>
<protein>
    <recommendedName>
        <fullName evidence="3">Cupin domain-containing protein</fullName>
    </recommendedName>
</protein>
<proteinExistence type="predicted"/>
<name>A0A521E5U1_9SPHI</name>
<organism evidence="1 2">
    <name type="scientific">Pedobacter westerhofensis</name>
    <dbReference type="NCBI Taxonomy" id="425512"/>
    <lineage>
        <taxon>Bacteria</taxon>
        <taxon>Pseudomonadati</taxon>
        <taxon>Bacteroidota</taxon>
        <taxon>Sphingobacteriia</taxon>
        <taxon>Sphingobacteriales</taxon>
        <taxon>Sphingobacteriaceae</taxon>
        <taxon>Pedobacter</taxon>
    </lineage>
</organism>
<keyword evidence="2" id="KW-1185">Reference proteome</keyword>
<dbReference type="Proteomes" id="UP000320300">
    <property type="component" value="Unassembled WGS sequence"/>
</dbReference>
<evidence type="ECO:0000313" key="2">
    <source>
        <dbReference type="Proteomes" id="UP000320300"/>
    </source>
</evidence>
<evidence type="ECO:0000313" key="1">
    <source>
        <dbReference type="EMBL" id="SMO79314.1"/>
    </source>
</evidence>
<gene>
    <name evidence="1" type="ORF">SAMN06265348_10755</name>
</gene>